<dbReference type="EMBL" id="FUZU01000001">
    <property type="protein sequence ID" value="SKC65472.1"/>
    <property type="molecule type" value="Genomic_DNA"/>
</dbReference>
<dbReference type="AlphaFoldDB" id="A0A1T5KP13"/>
<evidence type="ECO:0000313" key="1">
    <source>
        <dbReference type="EMBL" id="SKC65472.1"/>
    </source>
</evidence>
<gene>
    <name evidence="1" type="ORF">SAMN05660236_2423</name>
</gene>
<protein>
    <submittedName>
        <fullName evidence="1">Uncharacterized protein</fullName>
    </submittedName>
</protein>
<dbReference type="Proteomes" id="UP000190961">
    <property type="component" value="Unassembled WGS sequence"/>
</dbReference>
<dbReference type="RefSeq" id="WP_079686878.1">
    <property type="nucleotide sequence ID" value="NZ_FUZU01000001.1"/>
</dbReference>
<proteinExistence type="predicted"/>
<name>A0A1T5KP13_9BACT</name>
<reference evidence="1 2" key="1">
    <citation type="submission" date="2017-02" db="EMBL/GenBank/DDBJ databases">
        <authorList>
            <person name="Peterson S.W."/>
        </authorList>
    </citation>
    <scope>NUCLEOTIDE SEQUENCE [LARGE SCALE GENOMIC DNA]</scope>
    <source>
        <strain evidence="1 2">DSM 25262</strain>
    </source>
</reference>
<accession>A0A1T5KP13</accession>
<dbReference type="OrthoDB" id="1003359at2"/>
<evidence type="ECO:0000313" key="2">
    <source>
        <dbReference type="Proteomes" id="UP000190961"/>
    </source>
</evidence>
<organism evidence="1 2">
    <name type="scientific">Ohtaekwangia koreensis</name>
    <dbReference type="NCBI Taxonomy" id="688867"/>
    <lineage>
        <taxon>Bacteria</taxon>
        <taxon>Pseudomonadati</taxon>
        <taxon>Bacteroidota</taxon>
        <taxon>Cytophagia</taxon>
        <taxon>Cytophagales</taxon>
        <taxon>Fulvivirgaceae</taxon>
        <taxon>Ohtaekwangia</taxon>
    </lineage>
</organism>
<keyword evidence="2" id="KW-1185">Reference proteome</keyword>
<sequence>MIRVLIVLVVITHSTAFCQKVYTLKDLFTDTKITWYGIDYTRAEMVGTFTNKDLHDYYRGWNSLILVESEKYNVAGAIQRSAVTFDTASVAQLNASSIPMVRSVPSDSTLDKSDIAAMVAAYQGTQSDGIGLVFIAERYQKAKREANHYVVFFDIATKKVLISQRYTTAPDGIGIRNYWAPSIRTAIKLLASNYKKWKKKYGEAA</sequence>